<evidence type="ECO:0000256" key="6">
    <source>
        <dbReference type="ARBA" id="ARBA00047604"/>
    </source>
</evidence>
<dbReference type="GO" id="GO:0019432">
    <property type="term" value="P:triglyceride biosynthetic process"/>
    <property type="evidence" value="ECO:0007669"/>
    <property type="project" value="UniProtKB-UniPathway"/>
</dbReference>
<feature type="domain" description="O-acyltransferase WSD1-like N-terminal" evidence="9">
    <location>
        <begin position="186"/>
        <end position="402"/>
    </location>
</feature>
<dbReference type="Pfam" id="PF06974">
    <property type="entry name" value="WS_DGAT_C"/>
    <property type="match status" value="1"/>
</dbReference>
<keyword evidence="12" id="KW-1185">Reference proteome</keyword>
<dbReference type="OrthoDB" id="619536at2759"/>
<evidence type="ECO:0000313" key="11">
    <source>
        <dbReference type="EMBL" id="PWN19995.1"/>
    </source>
</evidence>
<feature type="domain" description="O-acyltransferase WSD1 C-terminal" evidence="10">
    <location>
        <begin position="470"/>
        <end position="601"/>
    </location>
</feature>
<evidence type="ECO:0000259" key="10">
    <source>
        <dbReference type="Pfam" id="PF06974"/>
    </source>
</evidence>
<keyword evidence="4" id="KW-0012">Acyltransferase</keyword>
<dbReference type="SUPFAM" id="SSF52777">
    <property type="entry name" value="CoA-dependent acyltransferases"/>
    <property type="match status" value="1"/>
</dbReference>
<organism evidence="11 12">
    <name type="scientific">Pseudomicrostroma glucosiphilum</name>
    <dbReference type="NCBI Taxonomy" id="1684307"/>
    <lineage>
        <taxon>Eukaryota</taxon>
        <taxon>Fungi</taxon>
        <taxon>Dikarya</taxon>
        <taxon>Basidiomycota</taxon>
        <taxon>Ustilaginomycotina</taxon>
        <taxon>Exobasidiomycetes</taxon>
        <taxon>Microstromatales</taxon>
        <taxon>Microstromatales incertae sedis</taxon>
        <taxon>Pseudomicrostroma</taxon>
    </lineage>
</organism>
<keyword evidence="3" id="KW-0808">Transferase</keyword>
<proteinExistence type="inferred from homology"/>
<gene>
    <name evidence="11" type="ORF">BCV69DRAFT_250234</name>
</gene>
<evidence type="ECO:0000256" key="1">
    <source>
        <dbReference type="ARBA" id="ARBA00004771"/>
    </source>
</evidence>
<evidence type="ECO:0000256" key="4">
    <source>
        <dbReference type="ARBA" id="ARBA00023315"/>
    </source>
</evidence>
<comment type="catalytic activity">
    <reaction evidence="6">
        <text>a long chain fatty alcohol + a fatty acyl-CoA = a long-chain alcohol wax ester + CoA</text>
        <dbReference type="Rhea" id="RHEA:38443"/>
        <dbReference type="ChEBI" id="CHEBI:17135"/>
        <dbReference type="ChEBI" id="CHEBI:57287"/>
        <dbReference type="ChEBI" id="CHEBI:77636"/>
        <dbReference type="ChEBI" id="CHEBI:235323"/>
        <dbReference type="EC" id="2.3.1.75"/>
    </reaction>
</comment>
<dbReference type="UniPathway" id="UPA00282"/>
<dbReference type="GO" id="GO:0005886">
    <property type="term" value="C:plasma membrane"/>
    <property type="evidence" value="ECO:0007669"/>
    <property type="project" value="TreeGrafter"/>
</dbReference>
<dbReference type="PANTHER" id="PTHR31650:SF1">
    <property type="entry name" value="WAX ESTER SYNTHASE_DIACYLGLYCEROL ACYLTRANSFERASE 4-RELATED"/>
    <property type="match status" value="1"/>
</dbReference>
<dbReference type="Proteomes" id="UP000245942">
    <property type="component" value="Unassembled WGS sequence"/>
</dbReference>
<dbReference type="Pfam" id="PF03007">
    <property type="entry name" value="WS_DGAT_cat"/>
    <property type="match status" value="1"/>
</dbReference>
<sequence length="615" mass="67980">MTPASPVHSRRARAAQTHDHDHDHDAALAGAAGVAGAAGTAALASGGRDDRRRNWGRRGKAQAAAGQQDTRDPEKAEFAAMPSGHPTSVDQKGRVYPLTGIDNLALLMEDDGYQTACYSMYLFKTELDYDTVLRFFQQLAQAYPKYRYVVELNPSVAKKKDKAALRGTQPQQEVKFDPGRRTLYSKTIAAGGHLKPAKWRLDETFDIEDNIKVVKAPGNGTDEDLFELCGQVLGTHFDYSRPLWEAVLVHGLDTSEGARSGLMIKIHHAFSDGQGMIQSYHSALEALSKGKSIGAQQNEIDRNAMSEEQKKVGSRGVKPTMLGTVSHSWHTVRGLYFRKRTAFTYSDKAAKHAVDIMGGKLAKNGRPSGRFYGHSDGIKMDDIKLIRKAFSTKKADLTLNDVACALLSRALRLAAEDLAARQGKKVKDKRVAVFIPVSKRPPGDWSLANYTTGAIAWFRFHSPDKFGFEKLVEQCNREMTRIKKSHLPTLTFKMFDMVCKRRIMMMPNYPVARSFFQRAYTQYCVFTNIPGPAKPVRFGEHEAFSYHCLPPSSPGKSTMAIGTISYGGAFSLAVSCDAIEEWDQDHLDLPGTICDAFQEASEELIAAAKERLSSG</sequence>
<protein>
    <submittedName>
        <fullName evidence="11">Uncharacterized protein</fullName>
    </submittedName>
</protein>
<evidence type="ECO:0000256" key="7">
    <source>
        <dbReference type="ARBA" id="ARBA00048109"/>
    </source>
</evidence>
<dbReference type="STRING" id="1684307.A0A316UAE3"/>
<dbReference type="RefSeq" id="XP_025347155.1">
    <property type="nucleotide sequence ID" value="XM_025490372.1"/>
</dbReference>
<feature type="region of interest" description="Disordered" evidence="8">
    <location>
        <begin position="39"/>
        <end position="93"/>
    </location>
</feature>
<comment type="pathway">
    <text evidence="2">Lipid metabolism.</text>
</comment>
<dbReference type="InterPro" id="IPR045034">
    <property type="entry name" value="O-acyltransferase_WSD1-like"/>
</dbReference>
<evidence type="ECO:0000259" key="9">
    <source>
        <dbReference type="Pfam" id="PF03007"/>
    </source>
</evidence>
<feature type="region of interest" description="Disordered" evidence="8">
    <location>
        <begin position="1"/>
        <end position="25"/>
    </location>
</feature>
<evidence type="ECO:0000256" key="8">
    <source>
        <dbReference type="SAM" id="MobiDB-lite"/>
    </source>
</evidence>
<dbReference type="InterPro" id="IPR009721">
    <property type="entry name" value="O-acyltransferase_WSD1_C"/>
</dbReference>
<dbReference type="InterPro" id="IPR004255">
    <property type="entry name" value="O-acyltransferase_WSD1_N"/>
</dbReference>
<comment type="catalytic activity">
    <reaction evidence="7">
        <text>an acyl-CoA + a 1,2-diacyl-sn-glycerol = a triacyl-sn-glycerol + CoA</text>
        <dbReference type="Rhea" id="RHEA:10868"/>
        <dbReference type="ChEBI" id="CHEBI:17815"/>
        <dbReference type="ChEBI" id="CHEBI:57287"/>
        <dbReference type="ChEBI" id="CHEBI:58342"/>
        <dbReference type="ChEBI" id="CHEBI:64615"/>
        <dbReference type="EC" id="2.3.1.20"/>
    </reaction>
</comment>
<dbReference type="AlphaFoldDB" id="A0A316UAE3"/>
<dbReference type="GO" id="GO:0004144">
    <property type="term" value="F:diacylglycerol O-acyltransferase activity"/>
    <property type="evidence" value="ECO:0007669"/>
    <property type="project" value="UniProtKB-EC"/>
</dbReference>
<evidence type="ECO:0000256" key="2">
    <source>
        <dbReference type="ARBA" id="ARBA00005189"/>
    </source>
</evidence>
<evidence type="ECO:0000256" key="5">
    <source>
        <dbReference type="ARBA" id="ARBA00024360"/>
    </source>
</evidence>
<evidence type="ECO:0000313" key="12">
    <source>
        <dbReference type="Proteomes" id="UP000245942"/>
    </source>
</evidence>
<dbReference type="GeneID" id="37012106"/>
<dbReference type="PANTHER" id="PTHR31650">
    <property type="entry name" value="O-ACYLTRANSFERASE (WSD1-LIKE) FAMILY PROTEIN"/>
    <property type="match status" value="1"/>
</dbReference>
<accession>A0A316UAE3</accession>
<feature type="compositionally biased region" description="Basic and acidic residues" evidence="8">
    <location>
        <begin position="16"/>
        <end position="25"/>
    </location>
</feature>
<dbReference type="GO" id="GO:0047196">
    <property type="term" value="F:long-chain-alcohol O-fatty-acyltransferase activity"/>
    <property type="evidence" value="ECO:0007669"/>
    <property type="project" value="UniProtKB-EC"/>
</dbReference>
<dbReference type="EMBL" id="KZ819329">
    <property type="protein sequence ID" value="PWN19995.1"/>
    <property type="molecule type" value="Genomic_DNA"/>
</dbReference>
<evidence type="ECO:0000256" key="3">
    <source>
        <dbReference type="ARBA" id="ARBA00022679"/>
    </source>
</evidence>
<name>A0A316UAE3_9BASI</name>
<comment type="similarity">
    <text evidence="5">In the N-terminal section; belongs to the long-chain O-acyltransferase family.</text>
</comment>
<comment type="pathway">
    <text evidence="1">Glycerolipid metabolism; triacylglycerol biosynthesis.</text>
</comment>
<reference evidence="11 12" key="1">
    <citation type="journal article" date="2018" name="Mol. Biol. Evol.">
        <title>Broad Genomic Sampling Reveals a Smut Pathogenic Ancestry of the Fungal Clade Ustilaginomycotina.</title>
        <authorList>
            <person name="Kijpornyongpan T."/>
            <person name="Mondo S.J."/>
            <person name="Barry K."/>
            <person name="Sandor L."/>
            <person name="Lee J."/>
            <person name="Lipzen A."/>
            <person name="Pangilinan J."/>
            <person name="LaButti K."/>
            <person name="Hainaut M."/>
            <person name="Henrissat B."/>
            <person name="Grigoriev I.V."/>
            <person name="Spatafora J.W."/>
            <person name="Aime M.C."/>
        </authorList>
    </citation>
    <scope>NUCLEOTIDE SEQUENCE [LARGE SCALE GENOMIC DNA]</scope>
    <source>
        <strain evidence="11 12">MCA 4718</strain>
    </source>
</reference>